<dbReference type="AlphaFoldDB" id="A0A5B9MET1"/>
<accession>A0A5B9MET1</accession>
<name>A0A5B9MET1_9BACT</name>
<gene>
    <name evidence="1" type="ORF">Mal15_21410</name>
</gene>
<proteinExistence type="predicted"/>
<dbReference type="Proteomes" id="UP000321353">
    <property type="component" value="Chromosome"/>
</dbReference>
<dbReference type="EMBL" id="CP036264">
    <property type="protein sequence ID" value="QEF98094.1"/>
    <property type="molecule type" value="Genomic_DNA"/>
</dbReference>
<reference evidence="1 2" key="1">
    <citation type="submission" date="2019-02" db="EMBL/GenBank/DDBJ databases">
        <title>Planctomycetal bacteria perform biofilm scaping via a novel small molecule.</title>
        <authorList>
            <person name="Jeske O."/>
            <person name="Boedeker C."/>
            <person name="Wiegand S."/>
            <person name="Breitling P."/>
            <person name="Kallscheuer N."/>
            <person name="Jogler M."/>
            <person name="Rohde M."/>
            <person name="Petersen J."/>
            <person name="Medema M.H."/>
            <person name="Surup F."/>
            <person name="Jogler C."/>
        </authorList>
    </citation>
    <scope>NUCLEOTIDE SEQUENCE [LARGE SCALE GENOMIC DNA]</scope>
    <source>
        <strain evidence="1 2">Mal15</strain>
    </source>
</reference>
<evidence type="ECO:0000313" key="1">
    <source>
        <dbReference type="EMBL" id="QEF98094.1"/>
    </source>
</evidence>
<keyword evidence="2" id="KW-1185">Reference proteome</keyword>
<organism evidence="1 2">
    <name type="scientific">Stieleria maiorica</name>
    <dbReference type="NCBI Taxonomy" id="2795974"/>
    <lineage>
        <taxon>Bacteria</taxon>
        <taxon>Pseudomonadati</taxon>
        <taxon>Planctomycetota</taxon>
        <taxon>Planctomycetia</taxon>
        <taxon>Pirellulales</taxon>
        <taxon>Pirellulaceae</taxon>
        <taxon>Stieleria</taxon>
    </lineage>
</organism>
<dbReference type="RefSeq" id="WP_147867667.1">
    <property type="nucleotide sequence ID" value="NZ_CP036264.1"/>
</dbReference>
<protein>
    <submittedName>
        <fullName evidence="1">Uncharacterized protein</fullName>
    </submittedName>
</protein>
<evidence type="ECO:0000313" key="2">
    <source>
        <dbReference type="Proteomes" id="UP000321353"/>
    </source>
</evidence>
<sequence length="154" mass="17611">MRRVLITVVTLTVCLLAVFGIAKALSFAKQVIGIPREAYASDWTAVFIIDHIRTSGEWPTGWHDLRDEYDRLAVPQHYAWTFEELQSLITVDWDVDISELRDSDVPLDHVRLTSGRQVSYGGDPDKLIHDYIQTGEDPNQIREKIGIHREKPKG</sequence>
<dbReference type="KEGG" id="smam:Mal15_21410"/>